<dbReference type="RefSeq" id="WP_006210668.1">
    <property type="nucleotide sequence ID" value="NZ_CP147845.1"/>
</dbReference>
<dbReference type="GO" id="GO:0000976">
    <property type="term" value="F:transcription cis-regulatory region binding"/>
    <property type="evidence" value="ECO:0007669"/>
    <property type="project" value="TreeGrafter"/>
</dbReference>
<dbReference type="Pfam" id="PF00126">
    <property type="entry name" value="HTH_1"/>
    <property type="match status" value="1"/>
</dbReference>
<evidence type="ECO:0000259" key="5">
    <source>
        <dbReference type="PROSITE" id="PS50931"/>
    </source>
</evidence>
<evidence type="ECO:0000256" key="4">
    <source>
        <dbReference type="ARBA" id="ARBA00023163"/>
    </source>
</evidence>
<dbReference type="FunFam" id="1.10.10.10:FF:000001">
    <property type="entry name" value="LysR family transcriptional regulator"/>
    <property type="match status" value="1"/>
</dbReference>
<proteinExistence type="inferred from homology"/>
<comment type="caution">
    <text evidence="6">The sequence shown here is derived from an EMBL/GenBank/DDBJ whole genome shotgun (WGS) entry which is preliminary data.</text>
</comment>
<protein>
    <submittedName>
        <fullName evidence="6">Transcriptional regulator</fullName>
    </submittedName>
</protein>
<dbReference type="SUPFAM" id="SSF46785">
    <property type="entry name" value="Winged helix' DNA-binding domain"/>
    <property type="match status" value="1"/>
</dbReference>
<evidence type="ECO:0000256" key="2">
    <source>
        <dbReference type="ARBA" id="ARBA00023015"/>
    </source>
</evidence>
<keyword evidence="2" id="KW-0805">Transcription regulation</keyword>
<evidence type="ECO:0000313" key="7">
    <source>
        <dbReference type="Proteomes" id="UP000076796"/>
    </source>
</evidence>
<dbReference type="InterPro" id="IPR005119">
    <property type="entry name" value="LysR_subst-bd"/>
</dbReference>
<reference evidence="6" key="1">
    <citation type="journal article" date="2016" name="Genome Announc.">
        <title>Draft genomes of two strains of Paenibacillus glucanolyticus with capability to degrade lignocellulose.</title>
        <authorList>
            <person name="Mathews S.L."/>
            <person name="Pawlak J."/>
            <person name="Grunden A.M."/>
        </authorList>
    </citation>
    <scope>NUCLEOTIDE SEQUENCE [LARGE SCALE GENOMIC DNA]</scope>
    <source>
        <strain evidence="6">SLM1</strain>
    </source>
</reference>
<dbReference type="OrthoDB" id="8479357at2"/>
<dbReference type="PANTHER" id="PTHR30126">
    <property type="entry name" value="HTH-TYPE TRANSCRIPTIONAL REGULATOR"/>
    <property type="match status" value="1"/>
</dbReference>
<dbReference type="InterPro" id="IPR000847">
    <property type="entry name" value="LysR_HTH_N"/>
</dbReference>
<dbReference type="Pfam" id="PF03466">
    <property type="entry name" value="LysR_substrate"/>
    <property type="match status" value="1"/>
</dbReference>
<dbReference type="AlphaFoldDB" id="A0A163M7T3"/>
<dbReference type="Proteomes" id="UP000076796">
    <property type="component" value="Unassembled WGS sequence"/>
</dbReference>
<sequence>MELSDLKIIMAIIQEGSITRAAKKLDYVQSNLTMRVRKMETELGVQLFHRTPKGVLPTEKGLVFSQYAADILFKYEEAVTAIQESEHPSGPLAIGVVETVASTPPFIRALSDFQTKYPEVALSLVTGTSPLNYEKVLNRELDGAFFSGEFDLAPLKVSYEIRDEVILLTNADESNSPPDVTNATWIVFPKGCPFRSASVDWLQGMGITSINMIEVSALDTMLNCVRAGIGYALLSESVITEADERLAVHPVPEQYRFMTTRLVTRKDQFSSKSFAAFANCIKAAGI</sequence>
<dbReference type="PRINTS" id="PR00039">
    <property type="entry name" value="HTHLYSR"/>
</dbReference>
<dbReference type="EMBL" id="LWMH01000001">
    <property type="protein sequence ID" value="KZS48821.1"/>
    <property type="molecule type" value="Genomic_DNA"/>
</dbReference>
<keyword evidence="4" id="KW-0804">Transcription</keyword>
<evidence type="ECO:0000256" key="3">
    <source>
        <dbReference type="ARBA" id="ARBA00023125"/>
    </source>
</evidence>
<dbReference type="Gene3D" id="1.10.10.10">
    <property type="entry name" value="Winged helix-like DNA-binding domain superfamily/Winged helix DNA-binding domain"/>
    <property type="match status" value="1"/>
</dbReference>
<dbReference type="PROSITE" id="PS50931">
    <property type="entry name" value="HTH_LYSR"/>
    <property type="match status" value="1"/>
</dbReference>
<evidence type="ECO:0000256" key="1">
    <source>
        <dbReference type="ARBA" id="ARBA00009437"/>
    </source>
</evidence>
<keyword evidence="3" id="KW-0238">DNA-binding</keyword>
<dbReference type="GO" id="GO:0003700">
    <property type="term" value="F:DNA-binding transcription factor activity"/>
    <property type="evidence" value="ECO:0007669"/>
    <property type="project" value="InterPro"/>
</dbReference>
<accession>A0A163M7T3</accession>
<comment type="similarity">
    <text evidence="1">Belongs to the LysR transcriptional regulatory family.</text>
</comment>
<dbReference type="PANTHER" id="PTHR30126:SF40">
    <property type="entry name" value="HTH-TYPE TRANSCRIPTIONAL REGULATOR GLTR"/>
    <property type="match status" value="1"/>
</dbReference>
<dbReference type="Gene3D" id="3.40.190.290">
    <property type="match status" value="1"/>
</dbReference>
<name>A0A163M7T3_9BACL</name>
<dbReference type="GeneID" id="97555594"/>
<evidence type="ECO:0000313" key="6">
    <source>
        <dbReference type="EMBL" id="KZS48821.1"/>
    </source>
</evidence>
<dbReference type="InterPro" id="IPR036390">
    <property type="entry name" value="WH_DNA-bd_sf"/>
</dbReference>
<organism evidence="6 7">
    <name type="scientific">Paenibacillus glucanolyticus</name>
    <dbReference type="NCBI Taxonomy" id="59843"/>
    <lineage>
        <taxon>Bacteria</taxon>
        <taxon>Bacillati</taxon>
        <taxon>Bacillota</taxon>
        <taxon>Bacilli</taxon>
        <taxon>Bacillales</taxon>
        <taxon>Paenibacillaceae</taxon>
        <taxon>Paenibacillus</taxon>
    </lineage>
</organism>
<dbReference type="InterPro" id="IPR036388">
    <property type="entry name" value="WH-like_DNA-bd_sf"/>
</dbReference>
<dbReference type="SUPFAM" id="SSF53850">
    <property type="entry name" value="Periplasmic binding protein-like II"/>
    <property type="match status" value="1"/>
</dbReference>
<gene>
    <name evidence="6" type="ORF">AWU65_24230</name>
</gene>
<keyword evidence="7" id="KW-1185">Reference proteome</keyword>
<feature type="domain" description="HTH lysR-type" evidence="5">
    <location>
        <begin position="1"/>
        <end position="58"/>
    </location>
</feature>